<keyword evidence="10" id="KW-0807">Transducer</keyword>
<dbReference type="GO" id="GO:0050917">
    <property type="term" value="P:sensory perception of umami taste"/>
    <property type="evidence" value="ECO:0007669"/>
    <property type="project" value="TreeGrafter"/>
</dbReference>
<dbReference type="AlphaFoldDB" id="A0A8C5TN65"/>
<evidence type="ECO:0000256" key="1">
    <source>
        <dbReference type="ARBA" id="ARBA00004651"/>
    </source>
</evidence>
<evidence type="ECO:0000256" key="12">
    <source>
        <dbReference type="SAM" id="Phobius"/>
    </source>
</evidence>
<dbReference type="InterPro" id="IPR000068">
    <property type="entry name" value="GPCR_3_Ca_sens_rcpt-rel"/>
</dbReference>
<evidence type="ECO:0000256" key="4">
    <source>
        <dbReference type="ARBA" id="ARBA00022729"/>
    </source>
</evidence>
<dbReference type="Gene3D" id="2.10.50.30">
    <property type="entry name" value="GPCR, family 3, nine cysteines domain"/>
    <property type="match status" value="1"/>
</dbReference>
<dbReference type="PROSITE" id="PS50259">
    <property type="entry name" value="G_PROTEIN_RECEP_F3_4"/>
    <property type="match status" value="1"/>
</dbReference>
<feature type="chain" id="PRO_5034640976" description="Taste receptor type 1 member 3" evidence="13">
    <location>
        <begin position="17"/>
        <end position="762"/>
    </location>
</feature>
<dbReference type="Gene3D" id="3.40.50.2300">
    <property type="match status" value="2"/>
</dbReference>
<evidence type="ECO:0000256" key="10">
    <source>
        <dbReference type="ARBA" id="ARBA00023224"/>
    </source>
</evidence>
<evidence type="ECO:0000256" key="9">
    <source>
        <dbReference type="ARBA" id="ARBA00023180"/>
    </source>
</evidence>
<dbReference type="GO" id="GO:0004930">
    <property type="term" value="F:G protein-coupled receptor activity"/>
    <property type="evidence" value="ECO:0007669"/>
    <property type="project" value="UniProtKB-KW"/>
</dbReference>
<dbReference type="GO" id="GO:0033041">
    <property type="term" value="F:sweet taste receptor activity"/>
    <property type="evidence" value="ECO:0007669"/>
    <property type="project" value="TreeGrafter"/>
</dbReference>
<evidence type="ECO:0000256" key="11">
    <source>
        <dbReference type="ARBA" id="ARBA00040705"/>
    </source>
</evidence>
<evidence type="ECO:0000313" key="15">
    <source>
        <dbReference type="Ensembl" id="ENSMCSP00000008534.1"/>
    </source>
</evidence>
<keyword evidence="16" id="KW-1185">Reference proteome</keyword>
<evidence type="ECO:0000256" key="5">
    <source>
        <dbReference type="ARBA" id="ARBA00022989"/>
    </source>
</evidence>
<dbReference type="OrthoDB" id="5984008at2759"/>
<accession>A0A8C5TN65</accession>
<protein>
    <recommendedName>
        <fullName evidence="11">Taste receptor type 1 member 3</fullName>
    </recommendedName>
</protein>
<dbReference type="InterPro" id="IPR028082">
    <property type="entry name" value="Peripla_BP_I"/>
</dbReference>
<reference evidence="15" key="1">
    <citation type="submission" date="2025-08" db="UniProtKB">
        <authorList>
            <consortium name="Ensembl"/>
        </authorList>
    </citation>
    <scope>IDENTIFICATION</scope>
</reference>
<evidence type="ECO:0000256" key="2">
    <source>
        <dbReference type="ARBA" id="ARBA00022475"/>
    </source>
</evidence>
<evidence type="ECO:0000259" key="14">
    <source>
        <dbReference type="PROSITE" id="PS50259"/>
    </source>
</evidence>
<comment type="subcellular location">
    <subcellularLocation>
        <location evidence="1">Cell membrane</location>
        <topology evidence="1">Multi-pass membrane protein</topology>
    </subcellularLocation>
</comment>
<dbReference type="PRINTS" id="PR00248">
    <property type="entry name" value="GPCRMGR"/>
</dbReference>
<keyword evidence="7 12" id="KW-0472">Membrane</keyword>
<dbReference type="Pfam" id="PF01094">
    <property type="entry name" value="ANF_receptor"/>
    <property type="match status" value="1"/>
</dbReference>
<evidence type="ECO:0000313" key="16">
    <source>
        <dbReference type="Proteomes" id="UP000694560"/>
    </source>
</evidence>
<dbReference type="GO" id="GO:0005886">
    <property type="term" value="C:plasma membrane"/>
    <property type="evidence" value="ECO:0007669"/>
    <property type="project" value="UniProtKB-SubCell"/>
</dbReference>
<feature type="transmembrane region" description="Helical" evidence="12">
    <location>
        <begin position="709"/>
        <end position="729"/>
    </location>
</feature>
<feature type="signal peptide" evidence="13">
    <location>
        <begin position="1"/>
        <end position="16"/>
    </location>
</feature>
<reference evidence="15" key="2">
    <citation type="submission" date="2025-09" db="UniProtKB">
        <authorList>
            <consortium name="Ensembl"/>
        </authorList>
    </citation>
    <scope>IDENTIFICATION</scope>
</reference>
<dbReference type="InterPro" id="IPR017978">
    <property type="entry name" value="GPCR_3_C"/>
</dbReference>
<dbReference type="InterPro" id="IPR000337">
    <property type="entry name" value="GPCR_3"/>
</dbReference>
<name>A0A8C5TN65_9PASS</name>
<evidence type="ECO:0000256" key="3">
    <source>
        <dbReference type="ARBA" id="ARBA00022692"/>
    </source>
</evidence>
<dbReference type="InterPro" id="IPR038550">
    <property type="entry name" value="GPCR_3_9-Cys_sf"/>
</dbReference>
<keyword evidence="2" id="KW-1003">Cell membrane</keyword>
<evidence type="ECO:0000256" key="6">
    <source>
        <dbReference type="ARBA" id="ARBA00023040"/>
    </source>
</evidence>
<sequence>MFRELFLWLSLRAVSPDPSCLSAQLRSPGDFILGGLFPLGKDAVNLSGRSEPTPLFADGLIWALAMKFAIEQINNSSSLLPGITLGYDMHDTCFEALVALQPSLLFLSRKGTAAIGVLCNYTEYQPRVTAVIGPHQSDLCLVTARLFSSFLIPQVSYGASSESLSNTELYPSFYRTLLNQFGWNWIATVASDDEYGRGAQALFLSMVGNDNICVAFEGLVPTELAQPGARQQLDDTVRLINSTKVNVIVLFAYNLPARALLERSMILPQVWIGTEAWMMSGLTAAIPGVQNVGTVLGFVMKTGAVPGFPAYAAELLGSVRREEFCRRSGQRGRAPDAEEPDTRCPHCDRVTRGDIQPGLGVATVQPVHVAVYSVAHALHRALGCTARACPKTPIRSWQVRQTAGTAGLGTFRFDQSHGTNAGYKLIFWSWSNGTLSHLPVGDYEQSLYIHKAQIRFHTADQKPPSECFRRCQPGQFRRIKGFNLCCYDCTDCPENTFWSSTGEVGPLRASRCVIRCVREGMRGWGDSGAPPGVPLAVLCSSHPAQLHRGAVRSEGKREGMLGVQTRAPGPQDWLSGQVTVPRSPGRSLTRCGQSPAPLGGCHSGCDSSSVSVTVPSSPAWALRPCCAGVTSVLGADEPLADYTSLPGQVLLVCDTKSWLAFALLHGHNGCVAFVCFLLARGIAFATLGYFIVWIFFVVIFATLRTVLRAVAQMCTVLATALAILGSFFLPKAYIMVCRPELNTHEYCGDPGEEEPGDSVRGQ</sequence>
<dbReference type="FunFam" id="3.40.50.2300:FF:000016">
    <property type="entry name" value="Taste 1 receptor member 2"/>
    <property type="match status" value="1"/>
</dbReference>
<dbReference type="PANTHER" id="PTHR24061:SF435">
    <property type="entry name" value="TASTE RECEPTOR TYPE 1 MEMBER 3"/>
    <property type="match status" value="1"/>
</dbReference>
<feature type="transmembrane region" description="Helical" evidence="12">
    <location>
        <begin position="686"/>
        <end position="703"/>
    </location>
</feature>
<evidence type="ECO:0000256" key="13">
    <source>
        <dbReference type="SAM" id="SignalP"/>
    </source>
</evidence>
<proteinExistence type="predicted"/>
<dbReference type="Ensembl" id="ENSMCST00000008738.1">
    <property type="protein sequence ID" value="ENSMCSP00000008534.1"/>
    <property type="gene ID" value="ENSMCSG00000006050.1"/>
</dbReference>
<keyword evidence="9" id="KW-0325">Glycoprotein</keyword>
<feature type="transmembrane region" description="Helical" evidence="12">
    <location>
        <begin position="658"/>
        <end position="679"/>
    </location>
</feature>
<keyword evidence="5 12" id="KW-1133">Transmembrane helix</keyword>
<feature type="domain" description="G-protein coupled receptors family 3 profile" evidence="14">
    <location>
        <begin position="676"/>
        <end position="743"/>
    </location>
</feature>
<dbReference type="PANTHER" id="PTHR24061">
    <property type="entry name" value="CALCIUM-SENSING RECEPTOR-RELATED"/>
    <property type="match status" value="1"/>
</dbReference>
<keyword evidence="3 12" id="KW-0812">Transmembrane</keyword>
<evidence type="ECO:0000256" key="7">
    <source>
        <dbReference type="ARBA" id="ARBA00023136"/>
    </source>
</evidence>
<dbReference type="InterPro" id="IPR001828">
    <property type="entry name" value="ANF_lig-bd_rcpt"/>
</dbReference>
<organism evidence="15 16">
    <name type="scientific">Malurus cyaneus samueli</name>
    <dbReference type="NCBI Taxonomy" id="2593467"/>
    <lineage>
        <taxon>Eukaryota</taxon>
        <taxon>Metazoa</taxon>
        <taxon>Chordata</taxon>
        <taxon>Craniata</taxon>
        <taxon>Vertebrata</taxon>
        <taxon>Euteleostomi</taxon>
        <taxon>Archelosauria</taxon>
        <taxon>Archosauria</taxon>
        <taxon>Dinosauria</taxon>
        <taxon>Saurischia</taxon>
        <taxon>Theropoda</taxon>
        <taxon>Coelurosauria</taxon>
        <taxon>Aves</taxon>
        <taxon>Neognathae</taxon>
        <taxon>Neoaves</taxon>
        <taxon>Telluraves</taxon>
        <taxon>Australaves</taxon>
        <taxon>Passeriformes</taxon>
        <taxon>Meliphagoidea</taxon>
        <taxon>Maluridae</taxon>
        <taxon>Malurus</taxon>
    </lineage>
</organism>
<keyword evidence="4 13" id="KW-0732">Signal</keyword>
<dbReference type="Proteomes" id="UP000694560">
    <property type="component" value="Unplaced"/>
</dbReference>
<dbReference type="SUPFAM" id="SSF53822">
    <property type="entry name" value="Periplasmic binding protein-like I"/>
    <property type="match status" value="1"/>
</dbReference>
<keyword evidence="6" id="KW-0297">G-protein coupled receptor</keyword>
<keyword evidence="8" id="KW-0675">Receptor</keyword>
<evidence type="ECO:0000256" key="8">
    <source>
        <dbReference type="ARBA" id="ARBA00023170"/>
    </source>
</evidence>